<dbReference type="AlphaFoldDB" id="A0A160DWA6"/>
<name>A0A160DWA6_9GAMM</name>
<dbReference type="Proteomes" id="UP000076830">
    <property type="component" value="Chromosome"/>
</dbReference>
<dbReference type="KEGG" id="dko:I596_2476"/>
<gene>
    <name evidence="1" type="ORF">I596_2476</name>
</gene>
<accession>A0A160DWA6</accession>
<protein>
    <submittedName>
        <fullName evidence="1">Uncharacterized protein</fullName>
    </submittedName>
</protein>
<evidence type="ECO:0000313" key="1">
    <source>
        <dbReference type="EMBL" id="ANB18481.1"/>
    </source>
</evidence>
<dbReference type="STRING" id="1300342.I596_2476"/>
<sequence length="83" mass="7972">MLVAGMALLAADAGSQQITAHVIASGGGVSRSAGGCRVLEASLGEAVGGRSSGGGYTVTAGFLAATGGVRRDAIFNNGFQGCL</sequence>
<keyword evidence="2" id="KW-1185">Reference proteome</keyword>
<organism evidence="1 2">
    <name type="scientific">Dokdonella koreensis DS-123</name>
    <dbReference type="NCBI Taxonomy" id="1300342"/>
    <lineage>
        <taxon>Bacteria</taxon>
        <taxon>Pseudomonadati</taxon>
        <taxon>Pseudomonadota</taxon>
        <taxon>Gammaproteobacteria</taxon>
        <taxon>Lysobacterales</taxon>
        <taxon>Rhodanobacteraceae</taxon>
        <taxon>Dokdonella</taxon>
    </lineage>
</organism>
<dbReference type="EMBL" id="CP015249">
    <property type="protein sequence ID" value="ANB18481.1"/>
    <property type="molecule type" value="Genomic_DNA"/>
</dbReference>
<proteinExistence type="predicted"/>
<reference evidence="1 2" key="1">
    <citation type="submission" date="2016-04" db="EMBL/GenBank/DDBJ databases">
        <title>Complete genome sequence of Dokdonella koreensis DS-123T.</title>
        <authorList>
            <person name="Kim J.F."/>
            <person name="Lee H."/>
            <person name="Kwak M.-J."/>
        </authorList>
    </citation>
    <scope>NUCLEOTIDE SEQUENCE [LARGE SCALE GENOMIC DNA]</scope>
    <source>
        <strain evidence="1 2">DS-123</strain>
    </source>
</reference>
<evidence type="ECO:0000313" key="2">
    <source>
        <dbReference type="Proteomes" id="UP000076830"/>
    </source>
</evidence>